<evidence type="ECO:0000313" key="1">
    <source>
        <dbReference type="EMBL" id="KAF4628425.1"/>
    </source>
</evidence>
<evidence type="ECO:0000313" key="2">
    <source>
        <dbReference type="Proteomes" id="UP000566819"/>
    </source>
</evidence>
<gene>
    <name evidence="1" type="ORF">G7Y89_g9725</name>
</gene>
<protein>
    <submittedName>
        <fullName evidence="1">Uncharacterized protein</fullName>
    </submittedName>
</protein>
<reference evidence="1 2" key="1">
    <citation type="submission" date="2020-03" db="EMBL/GenBank/DDBJ databases">
        <title>Draft Genome Sequence of Cudoniella acicularis.</title>
        <authorList>
            <person name="Buettner E."/>
            <person name="Kellner H."/>
        </authorList>
    </citation>
    <scope>NUCLEOTIDE SEQUENCE [LARGE SCALE GENOMIC DNA]</scope>
    <source>
        <strain evidence="1 2">DSM 108380</strain>
    </source>
</reference>
<dbReference type="EMBL" id="JAAMPI010000814">
    <property type="protein sequence ID" value="KAF4628425.1"/>
    <property type="molecule type" value="Genomic_DNA"/>
</dbReference>
<proteinExistence type="predicted"/>
<sequence length="335" mass="38031">MTCMSFDAKDKVKRYYPISPENVFTESFEVRLANESLSKHSACFVEANKGSDFQRGHTITRSSIDLRSQRHVHDSVLRSSANGSNIVSSILFPTTRDLPNDVRGYGQEHLSMALKAWVSSIWITNLERLNLTKDQSLCGGLELKAEDVKNVRNLAMYNKTLMDIELEVWVDDVLGRFGNVRSLTMVVPQHEDDDHGNLVFLDHSDVAEFPEYSTPLGFHPLFEEVFPDLRVEYNLWRSSEALWDSRPYSFTIQLSDTTDGLSNKTNAKARFSSAQAETPDTSRSQRVRVTVTAENYKSLEVFVPVLTTIAGLASMFCQARGINIEIKDWTVLPYW</sequence>
<dbReference type="AlphaFoldDB" id="A0A8H4W1L6"/>
<dbReference type="Proteomes" id="UP000566819">
    <property type="component" value="Unassembled WGS sequence"/>
</dbReference>
<name>A0A8H4W1L6_9HELO</name>
<comment type="caution">
    <text evidence="1">The sequence shown here is derived from an EMBL/GenBank/DDBJ whole genome shotgun (WGS) entry which is preliminary data.</text>
</comment>
<organism evidence="1 2">
    <name type="scientific">Cudoniella acicularis</name>
    <dbReference type="NCBI Taxonomy" id="354080"/>
    <lineage>
        <taxon>Eukaryota</taxon>
        <taxon>Fungi</taxon>
        <taxon>Dikarya</taxon>
        <taxon>Ascomycota</taxon>
        <taxon>Pezizomycotina</taxon>
        <taxon>Leotiomycetes</taxon>
        <taxon>Helotiales</taxon>
        <taxon>Tricladiaceae</taxon>
        <taxon>Cudoniella</taxon>
    </lineage>
</organism>
<keyword evidence="2" id="KW-1185">Reference proteome</keyword>
<accession>A0A8H4W1L6</accession>
<dbReference type="OrthoDB" id="3513892at2759"/>